<accession>A0A1V6LR96</accession>
<name>A0A1V6LR96_9FLAO</name>
<organism evidence="1 2">
    <name type="scientific">Croceivirga radicis</name>
    <dbReference type="NCBI Taxonomy" id="1929488"/>
    <lineage>
        <taxon>Bacteria</taxon>
        <taxon>Pseudomonadati</taxon>
        <taxon>Bacteroidota</taxon>
        <taxon>Flavobacteriia</taxon>
        <taxon>Flavobacteriales</taxon>
        <taxon>Flavobacteriaceae</taxon>
        <taxon>Croceivirga</taxon>
    </lineage>
</organism>
<sequence>MDKNVISGIGISLIYGKSMWHILLCEGVKSFLEEENIRSYSLKLSHESGDHIRLVLRTEKEKCRALAEKANVFFKDFFFKWPSFSKVKNLRESSLFQDFKNNTIHYGAFTYEDTIEPNATFEILLRDISLILIQVFQSYQESTLECNIEIMLELLTVFCHSVGFSNKEAIDFFDSLLQKTYQKYDSESLEKVKKNLQENFETNKNEICGYLREKALDVQWIETAESWEKSWDSAVKTYIKGNGVSKRTYQELINTLETTFNFKDNMMVYYLLSNGLERL</sequence>
<keyword evidence="2" id="KW-1185">Reference proteome</keyword>
<proteinExistence type="predicted"/>
<dbReference type="Proteomes" id="UP000191680">
    <property type="component" value="Unassembled WGS sequence"/>
</dbReference>
<evidence type="ECO:0000313" key="1">
    <source>
        <dbReference type="EMBL" id="OQD42713.1"/>
    </source>
</evidence>
<dbReference type="OrthoDB" id="1374975at2"/>
<reference evidence="1 2" key="1">
    <citation type="submission" date="2016-12" db="EMBL/GenBank/DDBJ databases">
        <authorList>
            <person name="Song W.-J."/>
            <person name="Kurnit D.M."/>
        </authorList>
    </citation>
    <scope>NUCLEOTIDE SEQUENCE [LARGE SCALE GENOMIC DNA]</scope>
    <source>
        <strain evidence="1 2">HSG9</strain>
    </source>
</reference>
<evidence type="ECO:0008006" key="3">
    <source>
        <dbReference type="Google" id="ProtNLM"/>
    </source>
</evidence>
<dbReference type="AlphaFoldDB" id="A0A1V6LR96"/>
<dbReference type="RefSeq" id="WP_080319035.1">
    <property type="nucleotide sequence ID" value="NZ_MTBC01000005.1"/>
</dbReference>
<dbReference type="EMBL" id="MTBC01000005">
    <property type="protein sequence ID" value="OQD42713.1"/>
    <property type="molecule type" value="Genomic_DNA"/>
</dbReference>
<evidence type="ECO:0000313" key="2">
    <source>
        <dbReference type="Proteomes" id="UP000191680"/>
    </source>
</evidence>
<comment type="caution">
    <text evidence="1">The sequence shown here is derived from an EMBL/GenBank/DDBJ whole genome shotgun (WGS) entry which is preliminary data.</text>
</comment>
<protein>
    <recommendedName>
        <fullName evidence="3">Thiopeptide-type bacteriocin biosynthesis domain-containing protein</fullName>
    </recommendedName>
</protein>
<gene>
    <name evidence="1" type="ORF">BUL40_09330</name>
</gene>